<feature type="non-terminal residue" evidence="2">
    <location>
        <position position="104"/>
    </location>
</feature>
<dbReference type="EMBL" id="JAHRHJ020003813">
    <property type="protein sequence ID" value="KAH9289433.1"/>
    <property type="molecule type" value="Genomic_DNA"/>
</dbReference>
<name>A0AA38F4M3_TAXCH</name>
<feature type="non-terminal residue" evidence="2">
    <location>
        <position position="1"/>
    </location>
</feature>
<organism evidence="2 3">
    <name type="scientific">Taxus chinensis</name>
    <name type="common">Chinese yew</name>
    <name type="synonym">Taxus wallichiana var. chinensis</name>
    <dbReference type="NCBI Taxonomy" id="29808"/>
    <lineage>
        <taxon>Eukaryota</taxon>
        <taxon>Viridiplantae</taxon>
        <taxon>Streptophyta</taxon>
        <taxon>Embryophyta</taxon>
        <taxon>Tracheophyta</taxon>
        <taxon>Spermatophyta</taxon>
        <taxon>Pinopsida</taxon>
        <taxon>Pinidae</taxon>
        <taxon>Conifers II</taxon>
        <taxon>Cupressales</taxon>
        <taxon>Taxaceae</taxon>
        <taxon>Taxus</taxon>
    </lineage>
</organism>
<evidence type="ECO:0000313" key="2">
    <source>
        <dbReference type="EMBL" id="KAH9289433.1"/>
    </source>
</evidence>
<reference evidence="2 3" key="1">
    <citation type="journal article" date="2021" name="Nat. Plants">
        <title>The Taxus genome provides insights into paclitaxel biosynthesis.</title>
        <authorList>
            <person name="Xiong X."/>
            <person name="Gou J."/>
            <person name="Liao Q."/>
            <person name="Li Y."/>
            <person name="Zhou Q."/>
            <person name="Bi G."/>
            <person name="Li C."/>
            <person name="Du R."/>
            <person name="Wang X."/>
            <person name="Sun T."/>
            <person name="Guo L."/>
            <person name="Liang H."/>
            <person name="Lu P."/>
            <person name="Wu Y."/>
            <person name="Zhang Z."/>
            <person name="Ro D.K."/>
            <person name="Shang Y."/>
            <person name="Huang S."/>
            <person name="Yan J."/>
        </authorList>
    </citation>
    <scope>NUCLEOTIDE SEQUENCE [LARGE SCALE GENOMIC DNA]</scope>
    <source>
        <strain evidence="2">Ta-2019</strain>
    </source>
</reference>
<dbReference type="Proteomes" id="UP000824469">
    <property type="component" value="Unassembled WGS sequence"/>
</dbReference>
<dbReference type="AlphaFoldDB" id="A0AA38F4M3"/>
<keyword evidence="3" id="KW-1185">Reference proteome</keyword>
<accession>A0AA38F4M3</accession>
<proteinExistence type="predicted"/>
<feature type="region of interest" description="Disordered" evidence="1">
    <location>
        <begin position="85"/>
        <end position="104"/>
    </location>
</feature>
<evidence type="ECO:0000313" key="3">
    <source>
        <dbReference type="Proteomes" id="UP000824469"/>
    </source>
</evidence>
<protein>
    <submittedName>
        <fullName evidence="2">Uncharacterized protein</fullName>
    </submittedName>
</protein>
<comment type="caution">
    <text evidence="2">The sequence shown here is derived from an EMBL/GenBank/DDBJ whole genome shotgun (WGS) entry which is preliminary data.</text>
</comment>
<sequence>MHYVKLSLQKIIDLNLYQVLEGHKHDDECLQSSEYEISIKHTPLETLDWYVKEKDDLSEIISPVLVRTKVCFDRKVREFRKIQGRSHLRETSTPGKEVHTPSTE</sequence>
<evidence type="ECO:0000256" key="1">
    <source>
        <dbReference type="SAM" id="MobiDB-lite"/>
    </source>
</evidence>
<gene>
    <name evidence="2" type="ORF">KI387_033550</name>
</gene>